<gene>
    <name evidence="1" type="ORF">METZ01_LOCUS383880</name>
</gene>
<name>A0A382U9Q9_9ZZZZ</name>
<organism evidence="1">
    <name type="scientific">marine metagenome</name>
    <dbReference type="NCBI Taxonomy" id="408172"/>
    <lineage>
        <taxon>unclassified sequences</taxon>
        <taxon>metagenomes</taxon>
        <taxon>ecological metagenomes</taxon>
    </lineage>
</organism>
<sequence>MKILSVLVFLILLSSNCANETSSISTSGHSLDAS</sequence>
<reference evidence="1" key="1">
    <citation type="submission" date="2018-05" db="EMBL/GenBank/DDBJ databases">
        <authorList>
            <person name="Lanie J.A."/>
            <person name="Ng W.-L."/>
            <person name="Kazmierczak K.M."/>
            <person name="Andrzejewski T.M."/>
            <person name="Davidsen T.M."/>
            <person name="Wayne K.J."/>
            <person name="Tettelin H."/>
            <person name="Glass J.I."/>
            <person name="Rusch D."/>
            <person name="Podicherti R."/>
            <person name="Tsui H.-C.T."/>
            <person name="Winkler M.E."/>
        </authorList>
    </citation>
    <scope>NUCLEOTIDE SEQUENCE</scope>
</reference>
<evidence type="ECO:0000313" key="1">
    <source>
        <dbReference type="EMBL" id="SVD31026.1"/>
    </source>
</evidence>
<feature type="non-terminal residue" evidence="1">
    <location>
        <position position="34"/>
    </location>
</feature>
<dbReference type="AlphaFoldDB" id="A0A382U9Q9"/>
<accession>A0A382U9Q9</accession>
<proteinExistence type="predicted"/>
<dbReference type="EMBL" id="UINC01142596">
    <property type="protein sequence ID" value="SVD31026.1"/>
    <property type="molecule type" value="Genomic_DNA"/>
</dbReference>
<protein>
    <submittedName>
        <fullName evidence="1">Uncharacterized protein</fullName>
    </submittedName>
</protein>